<dbReference type="PROSITE" id="PS51898">
    <property type="entry name" value="TYR_RECOMBINASE"/>
    <property type="match status" value="1"/>
</dbReference>
<evidence type="ECO:0000313" key="9">
    <source>
        <dbReference type="Proteomes" id="UP000532440"/>
    </source>
</evidence>
<comment type="caution">
    <text evidence="8">The sequence shown here is derived from an EMBL/GenBank/DDBJ whole genome shotgun (WGS) entry which is preliminary data.</text>
</comment>
<organism evidence="8 9">
    <name type="scientific">Quisquiliibacterium transsilvanicum</name>
    <dbReference type="NCBI Taxonomy" id="1549638"/>
    <lineage>
        <taxon>Bacteria</taxon>
        <taxon>Pseudomonadati</taxon>
        <taxon>Pseudomonadota</taxon>
        <taxon>Betaproteobacteria</taxon>
        <taxon>Burkholderiales</taxon>
        <taxon>Burkholderiaceae</taxon>
        <taxon>Quisquiliibacterium</taxon>
    </lineage>
</organism>
<feature type="domain" description="Tyr recombinase" evidence="6">
    <location>
        <begin position="171"/>
        <end position="344"/>
    </location>
</feature>
<evidence type="ECO:0000259" key="6">
    <source>
        <dbReference type="PROSITE" id="PS51898"/>
    </source>
</evidence>
<dbReference type="Proteomes" id="UP000532440">
    <property type="component" value="Unassembled WGS sequence"/>
</dbReference>
<accession>A0A7W8M7T0</accession>
<dbReference type="GO" id="GO:0015074">
    <property type="term" value="P:DNA integration"/>
    <property type="evidence" value="ECO:0007669"/>
    <property type="project" value="UniProtKB-KW"/>
</dbReference>
<keyword evidence="2" id="KW-0229">DNA integration</keyword>
<comment type="similarity">
    <text evidence="1">Belongs to the 'phage' integrase family.</text>
</comment>
<evidence type="ECO:0000259" key="7">
    <source>
        <dbReference type="PROSITE" id="PS51900"/>
    </source>
</evidence>
<dbReference type="InterPro" id="IPR050090">
    <property type="entry name" value="Tyrosine_recombinase_XerCD"/>
</dbReference>
<keyword evidence="4" id="KW-0233">DNA recombination</keyword>
<dbReference type="Gene3D" id="1.10.150.130">
    <property type="match status" value="1"/>
</dbReference>
<dbReference type="GO" id="GO:0006310">
    <property type="term" value="P:DNA recombination"/>
    <property type="evidence" value="ECO:0007669"/>
    <property type="project" value="UniProtKB-KW"/>
</dbReference>
<dbReference type="AlphaFoldDB" id="A0A7W8M7T0"/>
<dbReference type="RefSeq" id="WP_183965591.1">
    <property type="nucleotide sequence ID" value="NZ_BAABEW010000001.1"/>
</dbReference>
<dbReference type="InterPro" id="IPR002104">
    <property type="entry name" value="Integrase_catalytic"/>
</dbReference>
<sequence length="357" mass="40272">MATIEKRRAGDGICTYRARVRLKGHPSATATFVRLTDAKRWAQSTEASIRDGRYFKTAEAKRHTVAELIDRYEREVLACEPKNAKNTRRNLRWWGARIGPLTLADVTPAVIVECRSALLATSTRRKRPMSPATVARYMAALSHALTIAVREWQWLDDSPMRKVSKPREPRGRERFLSEDERQRLLNACKVSSQQWLYAVVVLAISTGMRRGEILTLRWPQVDLKAGRILLHQTKNGSSRAVPLSGVALALIADLAKVRRIDSDLLFFGDDVSKPFALDNHWRRALEVAKVHDFKFHDLRHTAASYLAMNGASTIEIAAVLGHKTLAMVQRYSHLSSSHTEAVVASMNERIFGRIANE</sequence>
<dbReference type="InterPro" id="IPR010998">
    <property type="entry name" value="Integrase_recombinase_N"/>
</dbReference>
<feature type="domain" description="Core-binding (CB)" evidence="7">
    <location>
        <begin position="63"/>
        <end position="149"/>
    </location>
</feature>
<dbReference type="Gene3D" id="1.10.443.10">
    <property type="entry name" value="Intergrase catalytic core"/>
    <property type="match status" value="1"/>
</dbReference>
<evidence type="ECO:0000256" key="4">
    <source>
        <dbReference type="ARBA" id="ARBA00023172"/>
    </source>
</evidence>
<gene>
    <name evidence="8" type="ORF">HNQ70_001326</name>
</gene>
<dbReference type="InterPro" id="IPR044068">
    <property type="entry name" value="CB"/>
</dbReference>
<evidence type="ECO:0000256" key="5">
    <source>
        <dbReference type="PROSITE-ProRule" id="PRU01248"/>
    </source>
</evidence>
<dbReference type="GO" id="GO:0003677">
    <property type="term" value="F:DNA binding"/>
    <property type="evidence" value="ECO:0007669"/>
    <property type="project" value="UniProtKB-UniRule"/>
</dbReference>
<evidence type="ECO:0000313" key="8">
    <source>
        <dbReference type="EMBL" id="MBB5271316.1"/>
    </source>
</evidence>
<evidence type="ECO:0000256" key="2">
    <source>
        <dbReference type="ARBA" id="ARBA00022908"/>
    </source>
</evidence>
<dbReference type="InterPro" id="IPR013762">
    <property type="entry name" value="Integrase-like_cat_sf"/>
</dbReference>
<evidence type="ECO:0000256" key="1">
    <source>
        <dbReference type="ARBA" id="ARBA00008857"/>
    </source>
</evidence>
<evidence type="ECO:0000256" key="3">
    <source>
        <dbReference type="ARBA" id="ARBA00023125"/>
    </source>
</evidence>
<protein>
    <submittedName>
        <fullName evidence="8">Integrase</fullName>
    </submittedName>
</protein>
<dbReference type="PROSITE" id="PS51900">
    <property type="entry name" value="CB"/>
    <property type="match status" value="1"/>
</dbReference>
<dbReference type="CDD" id="cd00796">
    <property type="entry name" value="INT_Rci_Hp1_C"/>
    <property type="match status" value="1"/>
</dbReference>
<dbReference type="Pfam" id="PF00589">
    <property type="entry name" value="Phage_integrase"/>
    <property type="match status" value="1"/>
</dbReference>
<dbReference type="EMBL" id="JACHGB010000003">
    <property type="protein sequence ID" value="MBB5271316.1"/>
    <property type="molecule type" value="Genomic_DNA"/>
</dbReference>
<keyword evidence="3 5" id="KW-0238">DNA-binding</keyword>
<keyword evidence="9" id="KW-1185">Reference proteome</keyword>
<dbReference type="PANTHER" id="PTHR30349:SF64">
    <property type="entry name" value="PROPHAGE INTEGRASE INTD-RELATED"/>
    <property type="match status" value="1"/>
</dbReference>
<dbReference type="PANTHER" id="PTHR30349">
    <property type="entry name" value="PHAGE INTEGRASE-RELATED"/>
    <property type="match status" value="1"/>
</dbReference>
<reference evidence="8 9" key="1">
    <citation type="submission" date="2020-08" db="EMBL/GenBank/DDBJ databases">
        <title>Genomic Encyclopedia of Type Strains, Phase IV (KMG-IV): sequencing the most valuable type-strain genomes for metagenomic binning, comparative biology and taxonomic classification.</title>
        <authorList>
            <person name="Goeker M."/>
        </authorList>
    </citation>
    <scope>NUCLEOTIDE SEQUENCE [LARGE SCALE GENOMIC DNA]</scope>
    <source>
        <strain evidence="8 9">DSM 29781</strain>
    </source>
</reference>
<dbReference type="InterPro" id="IPR011010">
    <property type="entry name" value="DNA_brk_join_enz"/>
</dbReference>
<dbReference type="SUPFAM" id="SSF56349">
    <property type="entry name" value="DNA breaking-rejoining enzymes"/>
    <property type="match status" value="1"/>
</dbReference>
<name>A0A7W8M7T0_9BURK</name>
<proteinExistence type="inferred from homology"/>